<evidence type="ECO:0000313" key="9">
    <source>
        <dbReference type="EMBL" id="AJI21148.1"/>
    </source>
</evidence>
<gene>
    <name evidence="9" type="ORF">BG04_3179</name>
</gene>
<dbReference type="SUPFAM" id="SSF53187">
    <property type="entry name" value="Zn-dependent exopeptidases"/>
    <property type="match status" value="1"/>
</dbReference>
<feature type="domain" description="Peptidase M20 dimerisation" evidence="8">
    <location>
        <begin position="199"/>
        <end position="308"/>
    </location>
</feature>
<dbReference type="SUPFAM" id="SSF55031">
    <property type="entry name" value="Bacterial exopeptidase dimerisation domain"/>
    <property type="match status" value="1"/>
</dbReference>
<evidence type="ECO:0000256" key="6">
    <source>
        <dbReference type="ARBA" id="ARBA00022833"/>
    </source>
</evidence>
<dbReference type="InterPro" id="IPR050072">
    <property type="entry name" value="Peptidase_M20A"/>
</dbReference>
<dbReference type="GO" id="GO:0046872">
    <property type="term" value="F:metal ion binding"/>
    <property type="evidence" value="ECO:0007669"/>
    <property type="project" value="UniProtKB-KW"/>
</dbReference>
<dbReference type="PANTHER" id="PTHR43808">
    <property type="entry name" value="ACETYLORNITHINE DEACETYLASE"/>
    <property type="match status" value="1"/>
</dbReference>
<dbReference type="InterPro" id="IPR002933">
    <property type="entry name" value="Peptidase_M20"/>
</dbReference>
<dbReference type="Gene3D" id="3.40.630.10">
    <property type="entry name" value="Zn peptidases"/>
    <property type="match status" value="1"/>
</dbReference>
<dbReference type="Pfam" id="PF07687">
    <property type="entry name" value="M20_dimer"/>
    <property type="match status" value="1"/>
</dbReference>
<comment type="cofactor">
    <cofactor evidence="1">
        <name>Co(2+)</name>
        <dbReference type="ChEBI" id="CHEBI:48828"/>
    </cofactor>
</comment>
<organism evidence="9 10">
    <name type="scientific">Priestia megaterium (strain ATCC 14581 / DSM 32 / CCUG 1817 / JCM 2506 / NBRC 15308 / NCIMB 9376 / NCTC 10342 / NRRL B-14308 / VKM B-512 / Ford 19)</name>
    <name type="common">Bacillus megaterium</name>
    <dbReference type="NCBI Taxonomy" id="1348623"/>
    <lineage>
        <taxon>Bacteria</taxon>
        <taxon>Bacillati</taxon>
        <taxon>Bacillota</taxon>
        <taxon>Bacilli</taxon>
        <taxon>Bacillales</taxon>
        <taxon>Bacillaceae</taxon>
        <taxon>Priestia</taxon>
    </lineage>
</organism>
<name>A0A0B6AKM1_PRIM2</name>
<dbReference type="InterPro" id="IPR036264">
    <property type="entry name" value="Bact_exopeptidase_dim_dom"/>
</dbReference>
<evidence type="ECO:0000256" key="3">
    <source>
        <dbReference type="ARBA" id="ARBA00006247"/>
    </source>
</evidence>
<dbReference type="RefSeq" id="WP_034654095.1">
    <property type="nucleotide sequence ID" value="NZ_BCVB01000007.1"/>
</dbReference>
<comment type="similarity">
    <text evidence="3">Belongs to the peptidase M20A family.</text>
</comment>
<evidence type="ECO:0000256" key="2">
    <source>
        <dbReference type="ARBA" id="ARBA00001947"/>
    </source>
</evidence>
<comment type="cofactor">
    <cofactor evidence="2">
        <name>Zn(2+)</name>
        <dbReference type="ChEBI" id="CHEBI:29105"/>
    </cofactor>
</comment>
<dbReference type="AlphaFoldDB" id="A0A0B6AKM1"/>
<proteinExistence type="inferred from homology"/>
<protein>
    <submittedName>
        <fullName evidence="9">Peptidase, ArgE/DapE family protein</fullName>
    </submittedName>
</protein>
<dbReference type="InterPro" id="IPR010182">
    <property type="entry name" value="ArgE/DapE"/>
</dbReference>
<dbReference type="GeneID" id="93641241"/>
<dbReference type="KEGG" id="bmeg:BG04_3179"/>
<dbReference type="GO" id="GO:0016787">
    <property type="term" value="F:hydrolase activity"/>
    <property type="evidence" value="ECO:0007669"/>
    <property type="project" value="UniProtKB-KW"/>
</dbReference>
<dbReference type="EMBL" id="CP009920">
    <property type="protein sequence ID" value="AJI21148.1"/>
    <property type="molecule type" value="Genomic_DNA"/>
</dbReference>
<keyword evidence="7" id="KW-0170">Cobalt</keyword>
<dbReference type="InterPro" id="IPR011650">
    <property type="entry name" value="Peptidase_M20_dimer"/>
</dbReference>
<dbReference type="Gene3D" id="3.30.70.360">
    <property type="match status" value="1"/>
</dbReference>
<dbReference type="NCBIfam" id="NF006370">
    <property type="entry name" value="PRK08596.1"/>
    <property type="match status" value="1"/>
</dbReference>
<evidence type="ECO:0000256" key="7">
    <source>
        <dbReference type="ARBA" id="ARBA00023285"/>
    </source>
</evidence>
<evidence type="ECO:0000259" key="8">
    <source>
        <dbReference type="Pfam" id="PF07687"/>
    </source>
</evidence>
<evidence type="ECO:0000256" key="5">
    <source>
        <dbReference type="ARBA" id="ARBA00022801"/>
    </source>
</evidence>
<keyword evidence="4" id="KW-0479">Metal-binding</keyword>
<sequence length="425" mass="46658">MEETIDLLVKQVEERKGELVQLLKTLVSYKTPAPPARNSHEAQRYVADFLKNCGFSIDMWDLYCNDPIVVGTLKGKKSADYQSLIINGHMDVAEVQENEKWETNPFEAVVKDNMIIGRGVADMKGGLAGALFAVQLLTEAGIELPGDLIFESVVGEEVGEAGTLQCCQKGYTADFALVADTSDLHIQGQGGVITGWITIKSSKTYHDGTRRSMIHAGGGLLAASAIEKMAKVIGGLQELERHWAVTKSYPGFLPGTNTINPAVIEGGRHAAFIADECRLWITVHYYPNESYDQVSKEVEEYILAIAKADPWLKDNLPTFEWGGTSMIEDRGEIFPSLEIDENHAGVQLLANTHEQIEGKKPPIDVSTSVTDGGWLADAGIPAAIYGPGNLANAHAVNEQLDMNQLIQYTKVMVQFIYTWLHTHKE</sequence>
<dbReference type="PANTHER" id="PTHR43808:SF24">
    <property type="entry name" value="N-FORMYL-4-AMINO-5-AMINOMETHYL-2-METHYLPYRIMIDINE DEFORMYLASE"/>
    <property type="match status" value="1"/>
</dbReference>
<accession>A0A0B6AKM1</accession>
<dbReference type="NCBIfam" id="TIGR01910">
    <property type="entry name" value="DapE-ArgE"/>
    <property type="match status" value="1"/>
</dbReference>
<dbReference type="Pfam" id="PF01546">
    <property type="entry name" value="Peptidase_M20"/>
    <property type="match status" value="1"/>
</dbReference>
<dbReference type="Proteomes" id="UP000031829">
    <property type="component" value="Chromosome"/>
</dbReference>
<evidence type="ECO:0000256" key="1">
    <source>
        <dbReference type="ARBA" id="ARBA00001941"/>
    </source>
</evidence>
<dbReference type="HOGENOM" id="CLU_021802_0_2_9"/>
<keyword evidence="5" id="KW-0378">Hydrolase</keyword>
<reference evidence="9 10" key="1">
    <citation type="journal article" date="2015" name="Genome Announc.">
        <title>Complete genome sequences for 35 biothreat assay-relevant bacillus species.</title>
        <authorList>
            <person name="Johnson S.L."/>
            <person name="Daligault H.E."/>
            <person name="Davenport K.W."/>
            <person name="Jaissle J."/>
            <person name="Frey K.G."/>
            <person name="Ladner J.T."/>
            <person name="Broomall S.M."/>
            <person name="Bishop-Lilly K.A."/>
            <person name="Bruce D.C."/>
            <person name="Gibbons H.S."/>
            <person name="Coyne S.R."/>
            <person name="Lo C.C."/>
            <person name="Meincke L."/>
            <person name="Munk A.C."/>
            <person name="Koroleva G.I."/>
            <person name="Rosenzweig C.N."/>
            <person name="Palacios G.F."/>
            <person name="Redden C.L."/>
            <person name="Minogue T.D."/>
            <person name="Chain P.S."/>
        </authorList>
    </citation>
    <scope>NUCLEOTIDE SEQUENCE [LARGE SCALE GENOMIC DNA]</scope>
    <source>
        <strain evidence="10">ATCC 14581 / DSM 32 / JCM 2506 / NBRC 15308 / NCIMB 9376 / NCTC 10342 / NRRL B-14308 / VKM B-512</strain>
    </source>
</reference>
<keyword evidence="6" id="KW-0862">Zinc</keyword>
<evidence type="ECO:0000313" key="10">
    <source>
        <dbReference type="Proteomes" id="UP000031829"/>
    </source>
</evidence>
<evidence type="ECO:0000256" key="4">
    <source>
        <dbReference type="ARBA" id="ARBA00022723"/>
    </source>
</evidence>